<dbReference type="InterPro" id="IPR051213">
    <property type="entry name" value="START_lipid_transfer"/>
</dbReference>
<dbReference type="PANTHER" id="PTHR19308">
    <property type="entry name" value="PHOSPHATIDYLCHOLINE TRANSFER PROTEIN"/>
    <property type="match status" value="1"/>
</dbReference>
<gene>
    <name evidence="2" type="ORF">AKO1_008594</name>
    <name evidence="3" type="ORF">AKO1_010353</name>
</gene>
<name>A0AAW2YMF3_9EUKA</name>
<dbReference type="Gene3D" id="3.30.530.20">
    <property type="match status" value="1"/>
</dbReference>
<dbReference type="PANTHER" id="PTHR19308:SF14">
    <property type="entry name" value="START DOMAIN-CONTAINING PROTEIN"/>
    <property type="match status" value="1"/>
</dbReference>
<dbReference type="GO" id="GO:0008289">
    <property type="term" value="F:lipid binding"/>
    <property type="evidence" value="ECO:0007669"/>
    <property type="project" value="InterPro"/>
</dbReference>
<organism evidence="2 4">
    <name type="scientific">Acrasis kona</name>
    <dbReference type="NCBI Taxonomy" id="1008807"/>
    <lineage>
        <taxon>Eukaryota</taxon>
        <taxon>Discoba</taxon>
        <taxon>Heterolobosea</taxon>
        <taxon>Tetramitia</taxon>
        <taxon>Eutetramitia</taxon>
        <taxon>Acrasidae</taxon>
        <taxon>Acrasis</taxon>
    </lineage>
</organism>
<protein>
    <submittedName>
        <fullName evidence="2">Lipid-binding START domain</fullName>
    </submittedName>
</protein>
<keyword evidence="4" id="KW-1185">Reference proteome</keyword>
<dbReference type="GO" id="GO:0005737">
    <property type="term" value="C:cytoplasm"/>
    <property type="evidence" value="ECO:0007669"/>
    <property type="project" value="UniProtKB-ARBA"/>
</dbReference>
<dbReference type="Proteomes" id="UP001431209">
    <property type="component" value="Unassembled WGS sequence"/>
</dbReference>
<dbReference type="SMART" id="SM00234">
    <property type="entry name" value="START"/>
    <property type="match status" value="1"/>
</dbReference>
<evidence type="ECO:0000313" key="4">
    <source>
        <dbReference type="Proteomes" id="UP001431209"/>
    </source>
</evidence>
<dbReference type="InterPro" id="IPR002913">
    <property type="entry name" value="START_lipid-bd_dom"/>
</dbReference>
<proteinExistence type="predicted"/>
<evidence type="ECO:0000259" key="1">
    <source>
        <dbReference type="PROSITE" id="PS50848"/>
    </source>
</evidence>
<reference evidence="2 4" key="1">
    <citation type="submission" date="2024-03" db="EMBL/GenBank/DDBJ databases">
        <title>The Acrasis kona genome and developmental transcriptomes reveal deep origins of eukaryotic multicellular pathways.</title>
        <authorList>
            <person name="Sheikh S."/>
            <person name="Fu C.-J."/>
            <person name="Brown M.W."/>
            <person name="Baldauf S.L."/>
        </authorList>
    </citation>
    <scope>NUCLEOTIDE SEQUENCE [LARGE SCALE GENOMIC DNA]</scope>
    <source>
        <strain evidence="2 4">ATCC MYA-3509</strain>
    </source>
</reference>
<evidence type="ECO:0000313" key="3">
    <source>
        <dbReference type="EMBL" id="KAL0478945.1"/>
    </source>
</evidence>
<comment type="caution">
    <text evidence="2">The sequence shown here is derived from an EMBL/GenBank/DDBJ whole genome shotgun (WGS) entry which is preliminary data.</text>
</comment>
<sequence>MQSSSTRKSSWSYNGTTITEKDLDDLKIEYQAMQTPEWSVIKETKNLKVYRKHGNKLFTFKSYMYFDGIPTEVVYALSCDLKVRQLWDPVYIQVKDVERLDEEADVIYTQLRSPKPVTNRDSCLLRVTKMKKNEDKSTKQFDNKTFIVFMRTTSHEKCPVTPQFVRVTAPVHAYYIEPTKNGCCMFVLSEHDLGGYIPQFVINLIASRSPVQWYTSVADVSNKVYNNIKKDMITIDQYKSNQDDVSSIISKQGGFNTFIKSKL</sequence>
<dbReference type="EMBL" id="JAOPGA020000365">
    <property type="protein sequence ID" value="KAL0478340.1"/>
    <property type="molecule type" value="Genomic_DNA"/>
</dbReference>
<dbReference type="SUPFAM" id="SSF55961">
    <property type="entry name" value="Bet v1-like"/>
    <property type="match status" value="1"/>
</dbReference>
<dbReference type="Pfam" id="PF01852">
    <property type="entry name" value="START"/>
    <property type="match status" value="1"/>
</dbReference>
<dbReference type="AlphaFoldDB" id="A0AAW2YMF3"/>
<accession>A0AAW2YMF3</accession>
<feature type="domain" description="START" evidence="1">
    <location>
        <begin position="1"/>
        <end position="226"/>
    </location>
</feature>
<dbReference type="InterPro" id="IPR023393">
    <property type="entry name" value="START-like_dom_sf"/>
</dbReference>
<dbReference type="EMBL" id="JAOPGA020000486">
    <property type="protein sequence ID" value="KAL0478945.1"/>
    <property type="molecule type" value="Genomic_DNA"/>
</dbReference>
<evidence type="ECO:0000313" key="2">
    <source>
        <dbReference type="EMBL" id="KAL0478340.1"/>
    </source>
</evidence>
<dbReference type="PROSITE" id="PS50848">
    <property type="entry name" value="START"/>
    <property type="match status" value="1"/>
</dbReference>